<feature type="compositionally biased region" description="Low complexity" evidence="1">
    <location>
        <begin position="310"/>
        <end position="320"/>
    </location>
</feature>
<evidence type="ECO:0000256" key="1">
    <source>
        <dbReference type="SAM" id="MobiDB-lite"/>
    </source>
</evidence>
<organism evidence="2 3">
    <name type="scientific">Extremus antarcticus</name>
    <dbReference type="NCBI Taxonomy" id="702011"/>
    <lineage>
        <taxon>Eukaryota</taxon>
        <taxon>Fungi</taxon>
        <taxon>Dikarya</taxon>
        <taxon>Ascomycota</taxon>
        <taxon>Pezizomycotina</taxon>
        <taxon>Dothideomycetes</taxon>
        <taxon>Dothideomycetidae</taxon>
        <taxon>Mycosphaerellales</taxon>
        <taxon>Extremaceae</taxon>
        <taxon>Extremus</taxon>
    </lineage>
</organism>
<dbReference type="PANTHER" id="PTHR38703">
    <property type="entry name" value="CHROMOSOME 8, WHOLE GENOME SHOTGUN SEQUENCE"/>
    <property type="match status" value="1"/>
</dbReference>
<accession>A0AAJ0DEI7</accession>
<keyword evidence="3" id="KW-1185">Reference proteome</keyword>
<feature type="region of interest" description="Disordered" evidence="1">
    <location>
        <begin position="101"/>
        <end position="122"/>
    </location>
</feature>
<feature type="region of interest" description="Disordered" evidence="1">
    <location>
        <begin position="185"/>
        <end position="343"/>
    </location>
</feature>
<sequence>MEAAKNSVKKFMSNSGHHETTVHESVAPAVQQETVQKEQHERQTTAIDKEVHQDHYHTTEQPVKHSEVLPEQHHQNVMPTEHRSYEHDNADEVQRKLATEQSRYRDDTHHVEGARTSTAEPTVAGEHVHHHVHETIQPVVQKQTIEPHVVHTTVPVHEVHHNAAKHHGASALPAVSMDEFKKQGGALTGREERHDRFDGCPPEQIAGADHGHSESGTVLPGSGSHNSNNRDLDRGLNTHSTHGTHGSTNTSSAPGTITDPTSGSSSGGPFNSHKHDPSLGSSNTNTSSSHTGHQHPTPASYGNDMHTEKTTGTTGSSTHKPSLMDKLNPKVDANGDGKAGFMK</sequence>
<dbReference type="AlphaFoldDB" id="A0AAJ0DEI7"/>
<evidence type="ECO:0000313" key="2">
    <source>
        <dbReference type="EMBL" id="KAK3048555.1"/>
    </source>
</evidence>
<name>A0AAJ0DEI7_9PEZI</name>
<feature type="compositionally biased region" description="Basic and acidic residues" evidence="1">
    <location>
        <begin position="189"/>
        <end position="198"/>
    </location>
</feature>
<gene>
    <name evidence="2" type="ORF">LTR09_010049</name>
</gene>
<dbReference type="Proteomes" id="UP001271007">
    <property type="component" value="Unassembled WGS sequence"/>
</dbReference>
<feature type="region of interest" description="Disordered" evidence="1">
    <location>
        <begin position="1"/>
        <end position="66"/>
    </location>
</feature>
<proteinExistence type="predicted"/>
<feature type="compositionally biased region" description="Basic and acidic residues" evidence="1">
    <location>
        <begin position="101"/>
        <end position="113"/>
    </location>
</feature>
<protein>
    <recommendedName>
        <fullName evidence="4">Allergen</fullName>
    </recommendedName>
</protein>
<feature type="compositionally biased region" description="Basic and acidic residues" evidence="1">
    <location>
        <begin position="35"/>
        <end position="66"/>
    </location>
</feature>
<evidence type="ECO:0000313" key="3">
    <source>
        <dbReference type="Proteomes" id="UP001271007"/>
    </source>
</evidence>
<feature type="compositionally biased region" description="Low complexity" evidence="1">
    <location>
        <begin position="280"/>
        <end position="291"/>
    </location>
</feature>
<dbReference type="EMBL" id="JAWDJX010000047">
    <property type="protein sequence ID" value="KAK3048555.1"/>
    <property type="molecule type" value="Genomic_DNA"/>
</dbReference>
<feature type="compositionally biased region" description="Low complexity" evidence="1">
    <location>
        <begin position="237"/>
        <end position="269"/>
    </location>
</feature>
<dbReference type="PANTHER" id="PTHR38703:SF1">
    <property type="entry name" value="ALLERGEN"/>
    <property type="match status" value="1"/>
</dbReference>
<reference evidence="2" key="1">
    <citation type="submission" date="2023-04" db="EMBL/GenBank/DDBJ databases">
        <title>Black Yeasts Isolated from many extreme environments.</title>
        <authorList>
            <person name="Coleine C."/>
            <person name="Stajich J.E."/>
            <person name="Selbmann L."/>
        </authorList>
    </citation>
    <scope>NUCLEOTIDE SEQUENCE</scope>
    <source>
        <strain evidence="2">CCFEE 5312</strain>
    </source>
</reference>
<evidence type="ECO:0008006" key="4">
    <source>
        <dbReference type="Google" id="ProtNLM"/>
    </source>
</evidence>
<comment type="caution">
    <text evidence="2">The sequence shown here is derived from an EMBL/GenBank/DDBJ whole genome shotgun (WGS) entry which is preliminary data.</text>
</comment>